<dbReference type="GO" id="GO:0005829">
    <property type="term" value="C:cytosol"/>
    <property type="evidence" value="ECO:0007669"/>
    <property type="project" value="TreeGrafter"/>
</dbReference>
<evidence type="ECO:0000313" key="1">
    <source>
        <dbReference type="EMBL" id="QDG51591.1"/>
    </source>
</evidence>
<dbReference type="CDD" id="cd00448">
    <property type="entry name" value="YjgF_YER057c_UK114_family"/>
    <property type="match status" value="1"/>
</dbReference>
<accession>A0A4Y6PTF5</accession>
<sequence>MTKSYTVEELAQPLAHYPHARRVGDLIFVSGVSCRRADNTHKGVTIHEDGTVEKNIGEQAEAVLDNIDRILNEAGSGLGDVVDITVFLVDMDDYGGFNEVYNRYFDAETGPTRTTVAVHQLPHPNLLVELKVVAYAPQ</sequence>
<name>A0A4Y6PTF5_PERCE</name>
<organism evidence="1 2">
    <name type="scientific">Persicimonas caeni</name>
    <dbReference type="NCBI Taxonomy" id="2292766"/>
    <lineage>
        <taxon>Bacteria</taxon>
        <taxon>Deltaproteobacteria</taxon>
        <taxon>Bradymonadales</taxon>
        <taxon>Bradymonadaceae</taxon>
        <taxon>Persicimonas</taxon>
    </lineage>
</organism>
<dbReference type="Gene3D" id="3.30.1330.40">
    <property type="entry name" value="RutC-like"/>
    <property type="match status" value="1"/>
</dbReference>
<accession>A0A5B8Y4E1</accession>
<dbReference type="InterPro" id="IPR035959">
    <property type="entry name" value="RutC-like_sf"/>
</dbReference>
<proteinExistence type="predicted"/>
<dbReference type="SUPFAM" id="SSF55298">
    <property type="entry name" value="YjgF-like"/>
    <property type="match status" value="1"/>
</dbReference>
<dbReference type="GO" id="GO:0019239">
    <property type="term" value="F:deaminase activity"/>
    <property type="evidence" value="ECO:0007669"/>
    <property type="project" value="TreeGrafter"/>
</dbReference>
<gene>
    <name evidence="1" type="ORF">FIV42_12790</name>
</gene>
<dbReference type="EMBL" id="CP041186">
    <property type="protein sequence ID" value="QDG51591.1"/>
    <property type="molecule type" value="Genomic_DNA"/>
</dbReference>
<reference evidence="1 2" key="1">
    <citation type="submission" date="2019-06" db="EMBL/GenBank/DDBJ databases">
        <title>Persicimonas caeni gen. nov., sp. nov., a predatory bacterium isolated from solar saltern.</title>
        <authorList>
            <person name="Wang S."/>
        </authorList>
    </citation>
    <scope>NUCLEOTIDE SEQUENCE [LARGE SCALE GENOMIC DNA]</scope>
    <source>
        <strain evidence="1 2">YN101</strain>
    </source>
</reference>
<dbReference type="Pfam" id="PF01042">
    <property type="entry name" value="Ribonuc_L-PSP"/>
    <property type="match status" value="1"/>
</dbReference>
<dbReference type="PANTHER" id="PTHR11803">
    <property type="entry name" value="2-IMINOBUTANOATE/2-IMINOPROPANOATE DEAMINASE RIDA"/>
    <property type="match status" value="1"/>
</dbReference>
<dbReference type="Proteomes" id="UP000315995">
    <property type="component" value="Chromosome"/>
</dbReference>
<keyword evidence="2" id="KW-1185">Reference proteome</keyword>
<dbReference type="AlphaFoldDB" id="A0A4Y6PTF5"/>
<dbReference type="RefSeq" id="WP_141198071.1">
    <property type="nucleotide sequence ID" value="NZ_CP041186.1"/>
</dbReference>
<dbReference type="OrthoDB" id="9799840at2"/>
<evidence type="ECO:0000313" key="2">
    <source>
        <dbReference type="Proteomes" id="UP000315995"/>
    </source>
</evidence>
<dbReference type="InterPro" id="IPR006175">
    <property type="entry name" value="YjgF/YER057c/UK114"/>
</dbReference>
<protein>
    <submittedName>
        <fullName evidence="1">RidA family protein</fullName>
    </submittedName>
</protein>
<dbReference type="PANTHER" id="PTHR11803:SF48">
    <property type="entry name" value="2-AMINOMUCONATE DEAMINASE"/>
    <property type="match status" value="1"/>
</dbReference>